<protein>
    <submittedName>
        <fullName evidence="11">Facilitated trehalose transporter Tret1</fullName>
    </submittedName>
</protein>
<feature type="transmembrane region" description="Helical" evidence="9">
    <location>
        <begin position="390"/>
        <end position="415"/>
    </location>
</feature>
<evidence type="ECO:0000256" key="6">
    <source>
        <dbReference type="ARBA" id="ARBA00023180"/>
    </source>
</evidence>
<feature type="transmembrane region" description="Helical" evidence="9">
    <location>
        <begin position="210"/>
        <end position="229"/>
    </location>
</feature>
<dbReference type="EMBL" id="BMAW01044496">
    <property type="protein sequence ID" value="GFS45037.1"/>
    <property type="molecule type" value="Genomic_DNA"/>
</dbReference>
<evidence type="ECO:0000256" key="4">
    <source>
        <dbReference type="ARBA" id="ARBA00022989"/>
    </source>
</evidence>
<name>A0A8X6MCV9_NEPPI</name>
<feature type="transmembrane region" description="Helical" evidence="9">
    <location>
        <begin position="427"/>
        <end position="448"/>
    </location>
</feature>
<feature type="transmembrane region" description="Helical" evidence="9">
    <location>
        <begin position="356"/>
        <end position="378"/>
    </location>
</feature>
<comment type="caution">
    <text evidence="11">The sequence shown here is derived from an EMBL/GenBank/DDBJ whole genome shotgun (WGS) entry which is preliminary data.</text>
</comment>
<organism evidence="11 12">
    <name type="scientific">Nephila pilipes</name>
    <name type="common">Giant wood spider</name>
    <name type="synonym">Nephila maculata</name>
    <dbReference type="NCBI Taxonomy" id="299642"/>
    <lineage>
        <taxon>Eukaryota</taxon>
        <taxon>Metazoa</taxon>
        <taxon>Ecdysozoa</taxon>
        <taxon>Arthropoda</taxon>
        <taxon>Chelicerata</taxon>
        <taxon>Arachnida</taxon>
        <taxon>Araneae</taxon>
        <taxon>Araneomorphae</taxon>
        <taxon>Entelegynae</taxon>
        <taxon>Araneoidea</taxon>
        <taxon>Nephilidae</taxon>
        <taxon>Nephila</taxon>
    </lineage>
</organism>
<dbReference type="InterPro" id="IPR020846">
    <property type="entry name" value="MFS_dom"/>
</dbReference>
<dbReference type="AlphaFoldDB" id="A0A8X6MCV9"/>
<feature type="transmembrane region" description="Helical" evidence="9">
    <location>
        <begin position="150"/>
        <end position="171"/>
    </location>
</feature>
<evidence type="ECO:0000256" key="5">
    <source>
        <dbReference type="ARBA" id="ARBA00023136"/>
    </source>
</evidence>
<gene>
    <name evidence="11" type="primary">Tret1</name>
    <name evidence="11" type="ORF">NPIL_634341</name>
</gene>
<evidence type="ECO:0000259" key="10">
    <source>
        <dbReference type="PROSITE" id="PS50850"/>
    </source>
</evidence>
<evidence type="ECO:0000256" key="7">
    <source>
        <dbReference type="ARBA" id="ARBA00024348"/>
    </source>
</evidence>
<evidence type="ECO:0000313" key="11">
    <source>
        <dbReference type="EMBL" id="GFS45037.1"/>
    </source>
</evidence>
<dbReference type="InterPro" id="IPR044775">
    <property type="entry name" value="MFS_ERD6/Tret1-like"/>
</dbReference>
<feature type="transmembrane region" description="Helical" evidence="9">
    <location>
        <begin position="460"/>
        <end position="478"/>
    </location>
</feature>
<keyword evidence="2" id="KW-1003">Cell membrane</keyword>
<feature type="transmembrane region" description="Helical" evidence="9">
    <location>
        <begin position="183"/>
        <end position="204"/>
    </location>
</feature>
<dbReference type="SUPFAM" id="SSF103473">
    <property type="entry name" value="MFS general substrate transporter"/>
    <property type="match status" value="1"/>
</dbReference>
<evidence type="ECO:0000313" key="12">
    <source>
        <dbReference type="Proteomes" id="UP000887013"/>
    </source>
</evidence>
<dbReference type="InterPro" id="IPR050549">
    <property type="entry name" value="MFS_Trehalose_Transporter"/>
</dbReference>
<keyword evidence="8" id="KW-0813">Transport</keyword>
<dbReference type="InterPro" id="IPR036259">
    <property type="entry name" value="MFS_trans_sf"/>
</dbReference>
<dbReference type="InterPro" id="IPR005829">
    <property type="entry name" value="Sugar_transporter_CS"/>
</dbReference>
<evidence type="ECO:0000256" key="8">
    <source>
        <dbReference type="RuleBase" id="RU003346"/>
    </source>
</evidence>
<dbReference type="InterPro" id="IPR005828">
    <property type="entry name" value="MFS_sugar_transport-like"/>
</dbReference>
<feature type="domain" description="Major facilitator superfamily (MFS) profile" evidence="10">
    <location>
        <begin position="52"/>
        <end position="482"/>
    </location>
</feature>
<comment type="subcellular location">
    <subcellularLocation>
        <location evidence="1">Cell membrane</location>
        <topology evidence="1">Multi-pass membrane protein</topology>
    </subcellularLocation>
</comment>
<dbReference type="PROSITE" id="PS00217">
    <property type="entry name" value="SUGAR_TRANSPORT_2"/>
    <property type="match status" value="1"/>
</dbReference>
<dbReference type="NCBIfam" id="TIGR00879">
    <property type="entry name" value="SP"/>
    <property type="match status" value="1"/>
</dbReference>
<evidence type="ECO:0000256" key="9">
    <source>
        <dbReference type="SAM" id="Phobius"/>
    </source>
</evidence>
<keyword evidence="4 9" id="KW-1133">Transmembrane helix</keyword>
<dbReference type="GO" id="GO:0051119">
    <property type="term" value="F:sugar transmembrane transporter activity"/>
    <property type="evidence" value="ECO:0007669"/>
    <property type="project" value="InterPro"/>
</dbReference>
<keyword evidence="6" id="KW-0325">Glycoprotein</keyword>
<dbReference type="PROSITE" id="PS50850">
    <property type="entry name" value="MFS"/>
    <property type="match status" value="1"/>
</dbReference>
<feature type="transmembrane region" description="Helical" evidence="9">
    <location>
        <begin position="332"/>
        <end position="349"/>
    </location>
</feature>
<feature type="transmembrane region" description="Helical" evidence="9">
    <location>
        <begin position="54"/>
        <end position="76"/>
    </location>
</feature>
<keyword evidence="5 9" id="KW-0472">Membrane</keyword>
<comment type="similarity">
    <text evidence="7">Belongs to the major facilitator superfamily. Sugar transporter (TC 2.A.1.1) family. Trehalose transporter subfamily.</text>
</comment>
<dbReference type="InterPro" id="IPR003663">
    <property type="entry name" value="Sugar/inositol_transpt"/>
</dbReference>
<keyword evidence="12" id="KW-1185">Reference proteome</keyword>
<dbReference type="CDD" id="cd17358">
    <property type="entry name" value="MFS_GLUT6_8_Class3_like"/>
    <property type="match status" value="1"/>
</dbReference>
<feature type="transmembrane region" description="Helical" evidence="9">
    <location>
        <begin position="127"/>
        <end position="144"/>
    </location>
</feature>
<sequence length="510" mass="55477">MEFITSPGADIMTYGSSKRRKSTAIALKNPVDEGPTIHLEDGTFGPSRKMRKMYFAAFSALLMAVAMGIAVGYSAPATYDMTTRPLSPIQPTKDDITWIGSVLAIGAMSGGLLAGPIADKIGRKTTLILNIIPFTAGWFSICFAENVNAIIAGRLITGIACGVVSVAVPMYCVEISTPEVRGFLGSSFQGFMVIGNLLSVVIGSFITWEYLALVGAGIATLGLVCFFLMPESPRWILAQDDMEGGIIVMRDLQGDHVDVEDECTKLYNDLISQPKGLLTLKECMHPTVYKPALISIVLMFFQQFSGSNAVLFYSSSIFEASKDFLNPKKSTIILGAVQVVATLFSNVIVDKVGRKILLFLSGSLMSLSLTVLSTYYYVSVENARFEDNYNWIPLASLILFLCGFSLGYGSIPWLLTVEMVPLRARSTIGGLATFANGLFAFIITKTFSKLEDIAHTYGTFWTYAALSFVGCFFVILVVPETKGKELEDISSQFCKSKKNNPELSISVISK</sequence>
<dbReference type="Proteomes" id="UP000887013">
    <property type="component" value="Unassembled WGS sequence"/>
</dbReference>
<dbReference type="PANTHER" id="PTHR48021">
    <property type="match status" value="1"/>
</dbReference>
<evidence type="ECO:0000256" key="3">
    <source>
        <dbReference type="ARBA" id="ARBA00022692"/>
    </source>
</evidence>
<feature type="transmembrane region" description="Helical" evidence="9">
    <location>
        <begin position="292"/>
        <end position="312"/>
    </location>
</feature>
<dbReference type="Pfam" id="PF00083">
    <property type="entry name" value="Sugar_tr"/>
    <property type="match status" value="1"/>
</dbReference>
<dbReference type="PRINTS" id="PR00171">
    <property type="entry name" value="SUGRTRNSPORT"/>
</dbReference>
<keyword evidence="3 9" id="KW-0812">Transmembrane</keyword>
<feature type="transmembrane region" description="Helical" evidence="9">
    <location>
        <begin position="96"/>
        <end position="115"/>
    </location>
</feature>
<dbReference type="GO" id="GO:0005886">
    <property type="term" value="C:plasma membrane"/>
    <property type="evidence" value="ECO:0007669"/>
    <property type="project" value="UniProtKB-SubCell"/>
</dbReference>
<reference evidence="11" key="1">
    <citation type="submission" date="2020-08" db="EMBL/GenBank/DDBJ databases">
        <title>Multicomponent nature underlies the extraordinary mechanical properties of spider dragline silk.</title>
        <authorList>
            <person name="Kono N."/>
            <person name="Nakamura H."/>
            <person name="Mori M."/>
            <person name="Yoshida Y."/>
            <person name="Ohtoshi R."/>
            <person name="Malay A.D."/>
            <person name="Moran D.A.P."/>
            <person name="Tomita M."/>
            <person name="Numata K."/>
            <person name="Arakawa K."/>
        </authorList>
    </citation>
    <scope>NUCLEOTIDE SEQUENCE</scope>
</reference>
<dbReference type="PANTHER" id="PTHR48021:SF1">
    <property type="entry name" value="GH07001P-RELATED"/>
    <property type="match status" value="1"/>
</dbReference>
<evidence type="ECO:0000256" key="2">
    <source>
        <dbReference type="ARBA" id="ARBA00022475"/>
    </source>
</evidence>
<dbReference type="Gene3D" id="1.20.1250.20">
    <property type="entry name" value="MFS general substrate transporter like domains"/>
    <property type="match status" value="1"/>
</dbReference>
<evidence type="ECO:0000256" key="1">
    <source>
        <dbReference type="ARBA" id="ARBA00004651"/>
    </source>
</evidence>
<accession>A0A8X6MCV9</accession>
<dbReference type="FunFam" id="1.20.1250.20:FF:000055">
    <property type="entry name" value="Facilitated trehalose transporter Tret1-2 homolog"/>
    <property type="match status" value="1"/>
</dbReference>
<dbReference type="OrthoDB" id="6339427at2759"/>
<proteinExistence type="inferred from homology"/>